<reference evidence="1 2" key="1">
    <citation type="submission" date="2014-06" db="EMBL/GenBank/DDBJ databases">
        <authorList>
            <person name="Swart Estienne"/>
        </authorList>
    </citation>
    <scope>NUCLEOTIDE SEQUENCE [LARGE SCALE GENOMIC DNA]</scope>
    <source>
        <strain evidence="1 2">130c</strain>
    </source>
</reference>
<sequence>MQIFSSESSEFSNSNDYNSTYQDLEQFTEIIQPSILTENQLQLENSRNDQEIANPEEIYFINEEPTQEQSLGVDLNFDETPTEIIMQDQEELKEEDESY</sequence>
<keyword evidence="2" id="KW-1185">Reference proteome</keyword>
<evidence type="ECO:0000313" key="2">
    <source>
        <dbReference type="Proteomes" id="UP000039865"/>
    </source>
</evidence>
<proteinExistence type="predicted"/>
<dbReference type="EMBL" id="CCKQ01004685">
    <property type="protein sequence ID" value="CDW75839.1"/>
    <property type="molecule type" value="Genomic_DNA"/>
</dbReference>
<dbReference type="Proteomes" id="UP000039865">
    <property type="component" value="Unassembled WGS sequence"/>
</dbReference>
<accession>A0A078A532</accession>
<evidence type="ECO:0000313" key="1">
    <source>
        <dbReference type="EMBL" id="CDW75839.1"/>
    </source>
</evidence>
<name>A0A078A532_STYLE</name>
<dbReference type="AlphaFoldDB" id="A0A078A532"/>
<organism evidence="1 2">
    <name type="scientific">Stylonychia lemnae</name>
    <name type="common">Ciliate</name>
    <dbReference type="NCBI Taxonomy" id="5949"/>
    <lineage>
        <taxon>Eukaryota</taxon>
        <taxon>Sar</taxon>
        <taxon>Alveolata</taxon>
        <taxon>Ciliophora</taxon>
        <taxon>Intramacronucleata</taxon>
        <taxon>Spirotrichea</taxon>
        <taxon>Stichotrichia</taxon>
        <taxon>Sporadotrichida</taxon>
        <taxon>Oxytrichidae</taxon>
        <taxon>Stylonychinae</taxon>
        <taxon>Stylonychia</taxon>
    </lineage>
</organism>
<protein>
    <submittedName>
        <fullName evidence="1">Uncharacterized protein</fullName>
    </submittedName>
</protein>
<dbReference type="InParanoid" id="A0A078A532"/>
<gene>
    <name evidence="1" type="primary">Contig12696.g13550</name>
    <name evidence="1" type="ORF">STYLEM_4834</name>
</gene>